<proteinExistence type="predicted"/>
<dbReference type="AlphaFoldDB" id="A0A1S3C2A9"/>
<dbReference type="Proteomes" id="UP001652600">
    <property type="component" value="Chromosome 6"/>
</dbReference>
<organism evidence="1 2">
    <name type="scientific">Cucumis melo</name>
    <name type="common">Muskmelon</name>
    <dbReference type="NCBI Taxonomy" id="3656"/>
    <lineage>
        <taxon>Eukaryota</taxon>
        <taxon>Viridiplantae</taxon>
        <taxon>Streptophyta</taxon>
        <taxon>Embryophyta</taxon>
        <taxon>Tracheophyta</taxon>
        <taxon>Spermatophyta</taxon>
        <taxon>Magnoliopsida</taxon>
        <taxon>eudicotyledons</taxon>
        <taxon>Gunneridae</taxon>
        <taxon>Pentapetalae</taxon>
        <taxon>rosids</taxon>
        <taxon>fabids</taxon>
        <taxon>Cucurbitales</taxon>
        <taxon>Cucurbitaceae</taxon>
        <taxon>Benincaseae</taxon>
        <taxon>Cucumis</taxon>
    </lineage>
</organism>
<dbReference type="RefSeq" id="XP_008456213.1">
    <property type="nucleotide sequence ID" value="XM_008457991.1"/>
</dbReference>
<dbReference type="PANTHER" id="PTHR35317">
    <property type="entry name" value="OS04G0629600 PROTEIN"/>
    <property type="match status" value="1"/>
</dbReference>
<protein>
    <submittedName>
        <fullName evidence="2">Uncharacterized protein LOC103496216</fullName>
    </submittedName>
</protein>
<dbReference type="KEGG" id="cmo:103496216"/>
<dbReference type="InParanoid" id="A0A1S3C2A9"/>
<accession>A0A1S3C2A9</accession>
<sequence length="105" mass="12321">MKAKRVQLQSLRTEFETLRMKISESVIDFFARTMKIANKMRIHGEKMEDVTIVEKILPSMTPKFNFVVCSIEESKDINNLSIDELQSSLLVHEQKVTKQEKRSKY</sequence>
<dbReference type="Pfam" id="PF14223">
    <property type="entry name" value="Retrotran_gag_2"/>
    <property type="match status" value="1"/>
</dbReference>
<dbReference type="GeneID" id="103496216"/>
<keyword evidence="1" id="KW-1185">Reference proteome</keyword>
<gene>
    <name evidence="2" type="primary">LOC103496216</name>
</gene>
<dbReference type="OrthoDB" id="2013098at2759"/>
<dbReference type="PANTHER" id="PTHR35317:SF27">
    <property type="entry name" value="RETROVIRUS-RELATED POL POLYPROTEIN FROM TRANSPOSON TNT 1-94"/>
    <property type="match status" value="1"/>
</dbReference>
<evidence type="ECO:0000313" key="1">
    <source>
        <dbReference type="Proteomes" id="UP001652600"/>
    </source>
</evidence>
<evidence type="ECO:0000313" key="2">
    <source>
        <dbReference type="RefSeq" id="XP_008456213.1"/>
    </source>
</evidence>
<dbReference type="SMR" id="A0A1S3C2A9"/>
<name>A0A1S3C2A9_CUCME</name>
<dbReference type="eggNOG" id="KOG0017">
    <property type="taxonomic scope" value="Eukaryota"/>
</dbReference>
<reference evidence="2" key="1">
    <citation type="submission" date="2025-08" db="UniProtKB">
        <authorList>
            <consortium name="RefSeq"/>
        </authorList>
    </citation>
    <scope>IDENTIFICATION</scope>
    <source>
        <tissue evidence="2">Stem</tissue>
    </source>
</reference>